<dbReference type="EMBL" id="FQ312005">
    <property type="protein sequence ID" value="CBW26104.1"/>
    <property type="molecule type" value="Genomic_DNA"/>
</dbReference>
<keyword evidence="5" id="KW-1185">Reference proteome</keyword>
<feature type="region of interest" description="Disordered" evidence="1">
    <location>
        <begin position="359"/>
        <end position="447"/>
    </location>
</feature>
<reference evidence="5" key="1">
    <citation type="journal article" date="2013" name="ISME J.">
        <title>A small predatory core genome in the divergent marine Bacteriovorax marinus SJ and the terrestrial Bdellovibrio bacteriovorus.</title>
        <authorList>
            <person name="Crossman L.C."/>
            <person name="Chen H."/>
            <person name="Cerdeno-Tarraga A.M."/>
            <person name="Brooks K."/>
            <person name="Quail M.A."/>
            <person name="Pineiro S.A."/>
            <person name="Hobley L."/>
            <person name="Sockett R.E."/>
            <person name="Bentley S.D."/>
            <person name="Parkhill J."/>
            <person name="Williams H.N."/>
            <person name="Stine O.C."/>
        </authorList>
    </citation>
    <scope>NUCLEOTIDE SEQUENCE [LARGE SCALE GENOMIC DNA]</scope>
    <source>
        <strain evidence="5">ATCC BAA-682 / DSM 15412 / SJ</strain>
    </source>
</reference>
<proteinExistence type="predicted"/>
<dbReference type="PANTHER" id="PTHR38731:SF1">
    <property type="entry name" value="FECR PROTEIN DOMAIN-CONTAINING PROTEIN"/>
    <property type="match status" value="1"/>
</dbReference>
<organism evidence="4 5">
    <name type="scientific">Halobacteriovorax marinus (strain ATCC BAA-682 / DSM 15412 / SJ)</name>
    <name type="common">Bacteriovorax marinus</name>
    <dbReference type="NCBI Taxonomy" id="862908"/>
    <lineage>
        <taxon>Bacteria</taxon>
        <taxon>Pseudomonadati</taxon>
        <taxon>Bdellovibrionota</taxon>
        <taxon>Bacteriovoracia</taxon>
        <taxon>Bacteriovoracales</taxon>
        <taxon>Halobacteriovoraceae</taxon>
        <taxon>Halobacteriovorax</taxon>
    </lineage>
</organism>
<feature type="signal peptide" evidence="2">
    <location>
        <begin position="1"/>
        <end position="23"/>
    </location>
</feature>
<dbReference type="HOGENOM" id="CLU_558688_0_0_7"/>
<accession>E1WZ07</accession>
<dbReference type="OrthoDB" id="5289235at2"/>
<dbReference type="Proteomes" id="UP000008963">
    <property type="component" value="Chromosome"/>
</dbReference>
<gene>
    <name evidence="4" type="ordered locus">BMS_1227</name>
</gene>
<dbReference type="AlphaFoldDB" id="E1WZ07"/>
<feature type="region of interest" description="Disordered" evidence="1">
    <location>
        <begin position="290"/>
        <end position="309"/>
    </location>
</feature>
<evidence type="ECO:0000313" key="5">
    <source>
        <dbReference type="Proteomes" id="UP000008963"/>
    </source>
</evidence>
<dbReference type="RefSeq" id="WP_014243888.1">
    <property type="nucleotide sequence ID" value="NC_016620.1"/>
</dbReference>
<feature type="compositionally biased region" description="Polar residues" evidence="1">
    <location>
        <begin position="201"/>
        <end position="211"/>
    </location>
</feature>
<evidence type="ECO:0000259" key="3">
    <source>
        <dbReference type="Pfam" id="PF04773"/>
    </source>
</evidence>
<feature type="region of interest" description="Disordered" evidence="1">
    <location>
        <begin position="201"/>
        <end position="246"/>
    </location>
</feature>
<dbReference type="eggNOG" id="COG4254">
    <property type="taxonomic scope" value="Bacteria"/>
</dbReference>
<feature type="chain" id="PRO_5003154498" evidence="2">
    <location>
        <begin position="24"/>
        <end position="488"/>
    </location>
</feature>
<keyword evidence="2" id="KW-0732">Signal</keyword>
<dbReference type="PANTHER" id="PTHR38731">
    <property type="entry name" value="LIPL45-RELATED LIPOPROTEIN-RELATED"/>
    <property type="match status" value="1"/>
</dbReference>
<protein>
    <submittedName>
        <fullName evidence="4">Exported protein</fullName>
    </submittedName>
</protein>
<name>E1WZ07_HALMS</name>
<dbReference type="InterPro" id="IPR006860">
    <property type="entry name" value="FecR"/>
</dbReference>
<evidence type="ECO:0000256" key="1">
    <source>
        <dbReference type="SAM" id="MobiDB-lite"/>
    </source>
</evidence>
<dbReference type="PATRIC" id="fig|862908.3.peg.1169"/>
<dbReference type="Pfam" id="PF04773">
    <property type="entry name" value="FecR"/>
    <property type="match status" value="1"/>
</dbReference>
<evidence type="ECO:0000256" key="2">
    <source>
        <dbReference type="SAM" id="SignalP"/>
    </source>
</evidence>
<dbReference type="Gene3D" id="2.60.120.1440">
    <property type="match status" value="1"/>
</dbReference>
<dbReference type="KEGG" id="bmx:BMS_1227"/>
<sequence length="488" mass="51358">MNFLRKLLLTTAIVISMSIPAHASDGVAKAIILKGSVTAVNPKTKEETKLKKGSWVQEGFVVKTEPKSFVKFLFIDKSQMNLGPKSEMAISKFPKKDAGIITLMKGSLRSKVTKNYLDNKNKDKSKLFIKTKTAAMGVRGTDFMVTFNPVNENTALVTFSGAVAMAQITENIRNIQVSQAALEKVVSSDKAVIVTKGQFSGVSPGKTSRATTPVKINPGQLESMKSNDGSKEAPDQAAATKAPKKKFRSVIPPGVDAKGFSNKAKVAEQVEKVLGKSATIAVVDKVEKEKAASAENAPPPEGSVNASTGEIAPPAGGYIDVATAQYIAPPAGSVFDAATETYIPPADFGGFNPDTGAYENTNYTLTDDGKFVPTESPDRAPASVDGSGPAPSEGGVDGGGNAPPELAPLDKPIEPEIADDIGGGDDFGGSDAPSDSPADFAGVDQSELDEIVEDAQDTIEETIEDAEDERNEVLNNSTRVRFNINNSN</sequence>
<dbReference type="STRING" id="862908.BMS_1227"/>
<evidence type="ECO:0000313" key="4">
    <source>
        <dbReference type="EMBL" id="CBW26104.1"/>
    </source>
</evidence>
<feature type="domain" description="FecR protein" evidence="3">
    <location>
        <begin position="61"/>
        <end position="163"/>
    </location>
</feature>